<keyword evidence="2" id="KW-1185">Reference proteome</keyword>
<dbReference type="Gene3D" id="3.80.10.10">
    <property type="entry name" value="Ribonuclease Inhibitor"/>
    <property type="match status" value="2"/>
</dbReference>
<dbReference type="PANTHER" id="PTHR24113">
    <property type="entry name" value="RAN GTPASE-ACTIVATING PROTEIN 1"/>
    <property type="match status" value="1"/>
</dbReference>
<dbReference type="PANTHER" id="PTHR24113:SF15">
    <property type="entry name" value="NACHT DOMAIN-CONTAINING PROTEIN"/>
    <property type="match status" value="1"/>
</dbReference>
<evidence type="ECO:0008006" key="3">
    <source>
        <dbReference type="Google" id="ProtNLM"/>
    </source>
</evidence>
<dbReference type="InterPro" id="IPR027038">
    <property type="entry name" value="RanGap"/>
</dbReference>
<name>A0ABX7N646_9BACT</name>
<sequence length="324" mass="34974">MSDYQALLSKVVEDPASDAARLACAEALEASDPARAELIRVQLALPGRMDPARRLSLQHRERALMNSHARSWFKPLYAASVFEPRYHRGFIEEVKLPEARLATHGSDLFAREPISRLKVGTSDGKGLALAVEQPWFSQVRWLRLEGEGTDAAMQVLASATRAGRLDSLVLTGAGDASVRELVSSQALPALRSVSLSSCALTDASMEVLAKATLPWERLYLSGSGLSDEGVAVLAKAKGLGALQWLTLNRNEIGDDAAVALAKSKGLVGLERLELSRTEVSEEGALAFRSAKALPKLRRLELLDIGFDADVLAPLIKRLGQGLLF</sequence>
<dbReference type="Pfam" id="PF13516">
    <property type="entry name" value="LRR_6"/>
    <property type="match status" value="1"/>
</dbReference>
<dbReference type="Proteomes" id="UP000663090">
    <property type="component" value="Chromosome"/>
</dbReference>
<dbReference type="InterPro" id="IPR032675">
    <property type="entry name" value="LRR_dom_sf"/>
</dbReference>
<organism evidence="1 2">
    <name type="scientific">Myxococcus landrumensis</name>
    <dbReference type="NCBI Taxonomy" id="2813577"/>
    <lineage>
        <taxon>Bacteria</taxon>
        <taxon>Pseudomonadati</taxon>
        <taxon>Myxococcota</taxon>
        <taxon>Myxococcia</taxon>
        <taxon>Myxococcales</taxon>
        <taxon>Cystobacterineae</taxon>
        <taxon>Myxococcaceae</taxon>
        <taxon>Myxococcus</taxon>
    </lineage>
</organism>
<evidence type="ECO:0000313" key="2">
    <source>
        <dbReference type="Proteomes" id="UP000663090"/>
    </source>
</evidence>
<accession>A0ABX7N646</accession>
<reference evidence="1 2" key="1">
    <citation type="submission" date="2021-02" db="EMBL/GenBank/DDBJ databases">
        <title>De Novo genome assembly of isolated myxobacteria.</title>
        <authorList>
            <person name="Stevens D.C."/>
        </authorList>
    </citation>
    <scope>NUCLEOTIDE SEQUENCE [LARGE SCALE GENOMIC DNA]</scope>
    <source>
        <strain evidence="1 2">SCHIC003</strain>
    </source>
</reference>
<dbReference type="SUPFAM" id="SSF52047">
    <property type="entry name" value="RNI-like"/>
    <property type="match status" value="1"/>
</dbReference>
<dbReference type="EMBL" id="CP071091">
    <property type="protein sequence ID" value="QSQ14103.1"/>
    <property type="molecule type" value="Genomic_DNA"/>
</dbReference>
<dbReference type="InterPro" id="IPR001611">
    <property type="entry name" value="Leu-rich_rpt"/>
</dbReference>
<protein>
    <recommendedName>
        <fullName evidence="3">TIGR02996 domain-containing protein</fullName>
    </recommendedName>
</protein>
<gene>
    <name evidence="1" type="ORF">JY572_38285</name>
</gene>
<dbReference type="RefSeq" id="WP_206715897.1">
    <property type="nucleotide sequence ID" value="NZ_CP071091.1"/>
</dbReference>
<proteinExistence type="predicted"/>
<evidence type="ECO:0000313" key="1">
    <source>
        <dbReference type="EMBL" id="QSQ14103.1"/>
    </source>
</evidence>